<feature type="domain" description="Enoyl reductase (ER)" evidence="5">
    <location>
        <begin position="14"/>
        <end position="328"/>
    </location>
</feature>
<dbReference type="PANTHER" id="PTHR48106">
    <property type="entry name" value="QUINONE OXIDOREDUCTASE PIG3-RELATED"/>
    <property type="match status" value="1"/>
</dbReference>
<dbReference type="CDD" id="cd05286">
    <property type="entry name" value="QOR2"/>
    <property type="match status" value="1"/>
</dbReference>
<dbReference type="Pfam" id="PF08240">
    <property type="entry name" value="ADH_N"/>
    <property type="match status" value="1"/>
</dbReference>
<dbReference type="SUPFAM" id="SSF51735">
    <property type="entry name" value="NAD(P)-binding Rossmann-fold domains"/>
    <property type="match status" value="1"/>
</dbReference>
<dbReference type="GO" id="GO:0070402">
    <property type="term" value="F:NADPH binding"/>
    <property type="evidence" value="ECO:0007669"/>
    <property type="project" value="TreeGrafter"/>
</dbReference>
<dbReference type="AlphaFoldDB" id="A0A1V6V2Z2"/>
<name>A0A1V6V2Z2_9EURO</name>
<dbReference type="EMBL" id="MDDG01000002">
    <property type="protein sequence ID" value="OQE45041.1"/>
    <property type="molecule type" value="Genomic_DNA"/>
</dbReference>
<evidence type="ECO:0000259" key="5">
    <source>
        <dbReference type="SMART" id="SM00829"/>
    </source>
</evidence>
<dbReference type="Gene3D" id="3.40.50.720">
    <property type="entry name" value="NAD(P)-binding Rossmann-like Domain"/>
    <property type="match status" value="1"/>
</dbReference>
<dbReference type="GO" id="GO:0035925">
    <property type="term" value="F:mRNA 3'-UTR AU-rich region binding"/>
    <property type="evidence" value="ECO:0007669"/>
    <property type="project" value="TreeGrafter"/>
</dbReference>
<dbReference type="InterPro" id="IPR002364">
    <property type="entry name" value="Quin_OxRdtase/zeta-crystal_CS"/>
</dbReference>
<protein>
    <recommendedName>
        <fullName evidence="4">Probable quinone oxidoreductase</fullName>
    </recommendedName>
    <alternativeName>
        <fullName evidence="3">NADPH:quinone reductase</fullName>
    </alternativeName>
</protein>
<dbReference type="InterPro" id="IPR020843">
    <property type="entry name" value="ER"/>
</dbReference>
<sequence>MPATMKASLLAKIGGLEGFKVSDQVPCPVASKGFVLVKNIVASVNYVDVYFRQGHYPSAKTSDLILGQEAAGIIEDIPEDAPSDLKIGDRVVWLWQGGYAQYTAVPFSQVTKIPASVSDEDAAGVFLTGITALALTTDAHPVQSGETVLVHAAAGGLGLLLCQLLRDRGATVIGTAGGPEKCKLALKFGASHVIDYRKDHEWATKVHELTDGKGVDVVYDGVGKDTCDGSFAAVKAFGKIVFIGNASGPIPPIPVEKLAVKNISVMRPALKNYITAGDRMARYGKEALDRLASGKWVVQKHDRLYSLEDVEQAHRDLENRGTVGKLLIKI</sequence>
<comment type="caution">
    <text evidence="6">The sequence shown here is derived from an EMBL/GenBank/DDBJ whole genome shotgun (WGS) entry which is preliminary data.</text>
</comment>
<evidence type="ECO:0000313" key="7">
    <source>
        <dbReference type="Proteomes" id="UP000191500"/>
    </source>
</evidence>
<dbReference type="PROSITE" id="PS01162">
    <property type="entry name" value="QOR_ZETA_CRYSTAL"/>
    <property type="match status" value="1"/>
</dbReference>
<organism evidence="6 7">
    <name type="scientific">Penicillium coprophilum</name>
    <dbReference type="NCBI Taxonomy" id="36646"/>
    <lineage>
        <taxon>Eukaryota</taxon>
        <taxon>Fungi</taxon>
        <taxon>Dikarya</taxon>
        <taxon>Ascomycota</taxon>
        <taxon>Pezizomycotina</taxon>
        <taxon>Eurotiomycetes</taxon>
        <taxon>Eurotiomycetidae</taxon>
        <taxon>Eurotiales</taxon>
        <taxon>Aspergillaceae</taxon>
        <taxon>Penicillium</taxon>
    </lineage>
</organism>
<dbReference type="Gene3D" id="3.90.180.10">
    <property type="entry name" value="Medium-chain alcohol dehydrogenases, catalytic domain"/>
    <property type="match status" value="1"/>
</dbReference>
<dbReference type="GO" id="GO:0008270">
    <property type="term" value="F:zinc ion binding"/>
    <property type="evidence" value="ECO:0007669"/>
    <property type="project" value="InterPro"/>
</dbReference>
<evidence type="ECO:0000256" key="4">
    <source>
        <dbReference type="ARBA" id="ARBA00070796"/>
    </source>
</evidence>
<evidence type="ECO:0000313" key="6">
    <source>
        <dbReference type="EMBL" id="OQE45041.1"/>
    </source>
</evidence>
<dbReference type="InterPro" id="IPR036291">
    <property type="entry name" value="NAD(P)-bd_dom_sf"/>
</dbReference>
<gene>
    <name evidence="6" type="ORF">PENCOP_c002G04945</name>
</gene>
<dbReference type="GO" id="GO:0005829">
    <property type="term" value="C:cytosol"/>
    <property type="evidence" value="ECO:0007669"/>
    <property type="project" value="TreeGrafter"/>
</dbReference>
<dbReference type="Proteomes" id="UP000191500">
    <property type="component" value="Unassembled WGS sequence"/>
</dbReference>
<accession>A0A1V6V2Z2</accession>
<reference evidence="7" key="1">
    <citation type="journal article" date="2017" name="Nat. Microbiol.">
        <title>Global analysis of biosynthetic gene clusters reveals vast potential of secondary metabolite production in Penicillium species.</title>
        <authorList>
            <person name="Nielsen J.C."/>
            <person name="Grijseels S."/>
            <person name="Prigent S."/>
            <person name="Ji B."/>
            <person name="Dainat J."/>
            <person name="Nielsen K.F."/>
            <person name="Frisvad J.C."/>
            <person name="Workman M."/>
            <person name="Nielsen J."/>
        </authorList>
    </citation>
    <scope>NUCLEOTIDE SEQUENCE [LARGE SCALE GENOMIC DNA]</scope>
    <source>
        <strain evidence="7">IBT 31321</strain>
    </source>
</reference>
<dbReference type="PANTHER" id="PTHR48106:SF13">
    <property type="entry name" value="QUINONE OXIDOREDUCTASE-RELATED"/>
    <property type="match status" value="1"/>
</dbReference>
<dbReference type="InterPro" id="IPR011032">
    <property type="entry name" value="GroES-like_sf"/>
</dbReference>
<dbReference type="InterPro" id="IPR047618">
    <property type="entry name" value="QOR-like"/>
</dbReference>
<dbReference type="STRING" id="36646.A0A1V6V2Z2"/>
<evidence type="ECO:0000256" key="2">
    <source>
        <dbReference type="ARBA" id="ARBA00023002"/>
    </source>
</evidence>
<dbReference type="InterPro" id="IPR013149">
    <property type="entry name" value="ADH-like_C"/>
</dbReference>
<evidence type="ECO:0000256" key="1">
    <source>
        <dbReference type="ARBA" id="ARBA00022857"/>
    </source>
</evidence>
<dbReference type="SUPFAM" id="SSF50129">
    <property type="entry name" value="GroES-like"/>
    <property type="match status" value="1"/>
</dbReference>
<proteinExistence type="predicted"/>
<dbReference type="Pfam" id="PF00107">
    <property type="entry name" value="ADH_zinc_N"/>
    <property type="match status" value="1"/>
</dbReference>
<dbReference type="InterPro" id="IPR013154">
    <property type="entry name" value="ADH-like_N"/>
</dbReference>
<keyword evidence="1" id="KW-0521">NADP</keyword>
<keyword evidence="7" id="KW-1185">Reference proteome</keyword>
<dbReference type="FunFam" id="3.40.50.720:FF:000053">
    <property type="entry name" value="Quinone oxidoreductase 1"/>
    <property type="match status" value="1"/>
</dbReference>
<dbReference type="SMART" id="SM00829">
    <property type="entry name" value="PKS_ER"/>
    <property type="match status" value="1"/>
</dbReference>
<evidence type="ECO:0000256" key="3">
    <source>
        <dbReference type="ARBA" id="ARBA00043088"/>
    </source>
</evidence>
<dbReference type="GO" id="GO:0003960">
    <property type="term" value="F:quinone reductase (NADPH) activity"/>
    <property type="evidence" value="ECO:0007669"/>
    <property type="project" value="InterPro"/>
</dbReference>
<keyword evidence="2" id="KW-0560">Oxidoreductase</keyword>